<reference evidence="2" key="1">
    <citation type="journal article" date="2014" name="Front. Microbiol.">
        <title>High frequency of phylogenetically diverse reductive dehalogenase-homologous genes in deep subseafloor sedimentary metagenomes.</title>
        <authorList>
            <person name="Kawai M."/>
            <person name="Futagami T."/>
            <person name="Toyoda A."/>
            <person name="Takaki Y."/>
            <person name="Nishi S."/>
            <person name="Hori S."/>
            <person name="Arai W."/>
            <person name="Tsubouchi T."/>
            <person name="Morono Y."/>
            <person name="Uchiyama I."/>
            <person name="Ito T."/>
            <person name="Fujiyama A."/>
            <person name="Inagaki F."/>
            <person name="Takami H."/>
        </authorList>
    </citation>
    <scope>NUCLEOTIDE SEQUENCE</scope>
    <source>
        <strain evidence="2">Expedition CK06-06</strain>
    </source>
</reference>
<dbReference type="EMBL" id="BART01007440">
    <property type="protein sequence ID" value="GAG57949.1"/>
    <property type="molecule type" value="Genomic_DNA"/>
</dbReference>
<gene>
    <name evidence="2" type="ORF">S01H4_16937</name>
</gene>
<name>X0YNX9_9ZZZZ</name>
<evidence type="ECO:0000256" key="1">
    <source>
        <dbReference type="SAM" id="Phobius"/>
    </source>
</evidence>
<accession>X0YNX9</accession>
<keyword evidence="1" id="KW-1133">Transmembrane helix</keyword>
<evidence type="ECO:0000313" key="2">
    <source>
        <dbReference type="EMBL" id="GAG57949.1"/>
    </source>
</evidence>
<comment type="caution">
    <text evidence="2">The sequence shown here is derived from an EMBL/GenBank/DDBJ whole genome shotgun (WGS) entry which is preliminary data.</text>
</comment>
<dbReference type="AlphaFoldDB" id="X0YNX9"/>
<keyword evidence="1" id="KW-0812">Transmembrane</keyword>
<organism evidence="2">
    <name type="scientific">marine sediment metagenome</name>
    <dbReference type="NCBI Taxonomy" id="412755"/>
    <lineage>
        <taxon>unclassified sequences</taxon>
        <taxon>metagenomes</taxon>
        <taxon>ecological metagenomes</taxon>
    </lineage>
</organism>
<proteinExistence type="predicted"/>
<sequence length="103" mass="11610">MLEFFGTYGGHICGFGGFLAAIAALLYARARVAEFERSVHDIDWQVISELSLDVAKLKKAAQKWQNNENANVKVSQKDLLERALTERLIQQSGTVQPIRKMEM</sequence>
<keyword evidence="1" id="KW-0472">Membrane</keyword>
<protein>
    <submittedName>
        <fullName evidence="2">Uncharacterized protein</fullName>
    </submittedName>
</protein>
<feature type="transmembrane region" description="Helical" evidence="1">
    <location>
        <begin position="6"/>
        <end position="28"/>
    </location>
</feature>